<evidence type="ECO:0000313" key="3">
    <source>
        <dbReference type="Proteomes" id="UP000266441"/>
    </source>
</evidence>
<feature type="transmembrane region" description="Helical" evidence="1">
    <location>
        <begin position="243"/>
        <end position="266"/>
    </location>
</feature>
<feature type="transmembrane region" description="Helical" evidence="1">
    <location>
        <begin position="303"/>
        <end position="322"/>
    </location>
</feature>
<dbReference type="AlphaFoldDB" id="A0A399D2N9"/>
<feature type="transmembrane region" description="Helical" evidence="1">
    <location>
        <begin position="128"/>
        <end position="148"/>
    </location>
</feature>
<dbReference type="OrthoDB" id="9788724at2"/>
<gene>
    <name evidence="2" type="ORF">D1164_12970</name>
</gene>
<feature type="transmembrane region" description="Helical" evidence="1">
    <location>
        <begin position="211"/>
        <end position="231"/>
    </location>
</feature>
<accession>A0A399D2N9</accession>
<proteinExistence type="predicted"/>
<dbReference type="PANTHER" id="PTHR31061">
    <property type="entry name" value="LD22376P"/>
    <property type="match status" value="1"/>
</dbReference>
<reference evidence="2 3" key="1">
    <citation type="journal article" date="2015" name="Int. J. Syst. Evol. Microbiol.">
        <title>Mariniphaga sediminis sp. nov., isolated from coastal sediment.</title>
        <authorList>
            <person name="Wang F.Q."/>
            <person name="Shen Q.Y."/>
            <person name="Chen G.J."/>
            <person name="Du Z.J."/>
        </authorList>
    </citation>
    <scope>NUCLEOTIDE SEQUENCE [LARGE SCALE GENOMIC DNA]</scope>
    <source>
        <strain evidence="2 3">SY21</strain>
    </source>
</reference>
<feature type="transmembrane region" description="Helical" evidence="1">
    <location>
        <begin position="21"/>
        <end position="46"/>
    </location>
</feature>
<protein>
    <submittedName>
        <fullName evidence="2">DUF5009 domain-containing protein</fullName>
    </submittedName>
</protein>
<feature type="transmembrane region" description="Helical" evidence="1">
    <location>
        <begin position="155"/>
        <end position="172"/>
    </location>
</feature>
<feature type="transmembrane region" description="Helical" evidence="1">
    <location>
        <begin position="272"/>
        <end position="291"/>
    </location>
</feature>
<feature type="transmembrane region" description="Helical" evidence="1">
    <location>
        <begin position="104"/>
        <end position="122"/>
    </location>
</feature>
<evidence type="ECO:0000256" key="1">
    <source>
        <dbReference type="SAM" id="Phobius"/>
    </source>
</evidence>
<keyword evidence="1" id="KW-0472">Membrane</keyword>
<dbReference type="EMBL" id="QWET01000008">
    <property type="protein sequence ID" value="RIH64942.1"/>
    <property type="molecule type" value="Genomic_DNA"/>
</dbReference>
<keyword evidence="1" id="KW-0812">Transmembrane</keyword>
<evidence type="ECO:0000313" key="2">
    <source>
        <dbReference type="EMBL" id="RIH64942.1"/>
    </source>
</evidence>
<comment type="caution">
    <text evidence="2">The sequence shown here is derived from an EMBL/GenBank/DDBJ whole genome shotgun (WGS) entry which is preliminary data.</text>
</comment>
<feature type="transmembrane region" description="Helical" evidence="1">
    <location>
        <begin position="66"/>
        <end position="83"/>
    </location>
</feature>
<dbReference type="Proteomes" id="UP000266441">
    <property type="component" value="Unassembled WGS sequence"/>
</dbReference>
<keyword evidence="1" id="KW-1133">Transmembrane helix</keyword>
<sequence>MTTMTKPLRTEPQKRLHSLDALRGFDMFWITGGGALAVAISQLTGIEWLETQMQHVKWEGFHFEDLIFPLFMFISGVAIPFSVQTKLEKNVPSRKLLAKTFKRLIVLITLGILYNGTFRNGFNDGRIASVLGQIGTAYFFAAVIVIYFRSFRSRLIWLGGILTGIGIIQLLIPVPGVGAGVLTPEGCINGYIDRLFLPGRLHGGVFDPEGILCSLSAAGITLMGAVAGNILRHGKSSNWQKLGYLSAAGVSGIILALVLSPFYPIIKSCWTSTFNLLTGGISFLLLALFYLIIDHWGYHRWAFYFRVIGMNSIFVYLFVRIVDVTRISEFFLGWLAKPMGDNGALLLLVGKLLIIWLLLYYMFKKKIFLRV</sequence>
<name>A0A399D2N9_9BACT</name>
<feature type="transmembrane region" description="Helical" evidence="1">
    <location>
        <begin position="342"/>
        <end position="363"/>
    </location>
</feature>
<organism evidence="2 3">
    <name type="scientific">Mariniphaga sediminis</name>
    <dbReference type="NCBI Taxonomy" id="1628158"/>
    <lineage>
        <taxon>Bacteria</taxon>
        <taxon>Pseudomonadati</taxon>
        <taxon>Bacteroidota</taxon>
        <taxon>Bacteroidia</taxon>
        <taxon>Marinilabiliales</taxon>
        <taxon>Prolixibacteraceae</taxon>
        <taxon>Mariniphaga</taxon>
    </lineage>
</organism>
<keyword evidence="3" id="KW-1185">Reference proteome</keyword>
<dbReference type="PANTHER" id="PTHR31061:SF24">
    <property type="entry name" value="LD22376P"/>
    <property type="match status" value="1"/>
</dbReference>